<accession>A0A553MNX6</accession>
<gene>
    <name evidence="2" type="ORF">DNTS_010995</name>
</gene>
<feature type="region of interest" description="Disordered" evidence="1">
    <location>
        <begin position="20"/>
        <end position="164"/>
    </location>
</feature>
<comment type="caution">
    <text evidence="2">The sequence shown here is derived from an EMBL/GenBank/DDBJ whole genome shotgun (WGS) entry which is preliminary data.</text>
</comment>
<dbReference type="Proteomes" id="UP000316079">
    <property type="component" value="Unassembled WGS sequence"/>
</dbReference>
<reference evidence="2 3" key="1">
    <citation type="journal article" date="2019" name="Sci. Data">
        <title>Hybrid genome assembly and annotation of Danionella translucida.</title>
        <authorList>
            <person name="Kadobianskyi M."/>
            <person name="Schulze L."/>
            <person name="Schuelke M."/>
            <person name="Judkewitz B."/>
        </authorList>
    </citation>
    <scope>NUCLEOTIDE SEQUENCE [LARGE SCALE GENOMIC DNA]</scope>
    <source>
        <strain evidence="2 3">Bolton</strain>
    </source>
</reference>
<protein>
    <submittedName>
        <fullName evidence="2">Uncharacterized protein</fullName>
    </submittedName>
</protein>
<feature type="compositionally biased region" description="Polar residues" evidence="1">
    <location>
        <begin position="251"/>
        <end position="263"/>
    </location>
</feature>
<dbReference type="STRING" id="623744.A0A553MNX6"/>
<name>A0A553MNX6_9TELE</name>
<keyword evidence="3" id="KW-1185">Reference proteome</keyword>
<feature type="region of interest" description="Disordered" evidence="1">
    <location>
        <begin position="251"/>
        <end position="287"/>
    </location>
</feature>
<evidence type="ECO:0000256" key="1">
    <source>
        <dbReference type="SAM" id="MobiDB-lite"/>
    </source>
</evidence>
<dbReference type="AlphaFoldDB" id="A0A553MNX6"/>
<feature type="compositionally biased region" description="Polar residues" evidence="1">
    <location>
        <begin position="79"/>
        <end position="115"/>
    </location>
</feature>
<organism evidence="2 3">
    <name type="scientific">Danionella cerebrum</name>
    <dbReference type="NCBI Taxonomy" id="2873325"/>
    <lineage>
        <taxon>Eukaryota</taxon>
        <taxon>Metazoa</taxon>
        <taxon>Chordata</taxon>
        <taxon>Craniata</taxon>
        <taxon>Vertebrata</taxon>
        <taxon>Euteleostomi</taxon>
        <taxon>Actinopterygii</taxon>
        <taxon>Neopterygii</taxon>
        <taxon>Teleostei</taxon>
        <taxon>Ostariophysi</taxon>
        <taxon>Cypriniformes</taxon>
        <taxon>Danionidae</taxon>
        <taxon>Danioninae</taxon>
        <taxon>Danionella</taxon>
    </lineage>
</organism>
<feature type="compositionally biased region" description="Low complexity" evidence="1">
    <location>
        <begin position="133"/>
        <end position="151"/>
    </location>
</feature>
<evidence type="ECO:0000313" key="3">
    <source>
        <dbReference type="Proteomes" id="UP000316079"/>
    </source>
</evidence>
<sequence length="287" mass="31246">MQIKSTFSSFSQGAMSFMNRTKAVPSPNQRIKTEPPNYYHQPNHGFGHQNQPMYYTKRLPSGPVMQHPSESQVGGALSHWTTDASNGGSNSAALQQANPNSSMPSAGDTGNSLPLLTSLDLEILQPNGPPNNQPRQDQPNQQVQQSQQAPQRHGLEGAHGWFNYGPHQPHTAQNGVTGPSGSLSTGFSYTSSIDEEFLQSLIGNNQPGFQLKQENQEVSNMPVMNNPNLECVQSFTALLNCNNVSTLENLRQIDPNGSNNRASQAPYGPSGMGQESQNEPLSWLFTE</sequence>
<proteinExistence type="predicted"/>
<evidence type="ECO:0000313" key="2">
    <source>
        <dbReference type="EMBL" id="TRY54877.1"/>
    </source>
</evidence>
<dbReference type="EMBL" id="SRMA01027338">
    <property type="protein sequence ID" value="TRY54877.1"/>
    <property type="molecule type" value="Genomic_DNA"/>
</dbReference>